<evidence type="ECO:0000256" key="4">
    <source>
        <dbReference type="ARBA" id="ARBA00023242"/>
    </source>
</evidence>
<dbReference type="GO" id="GO:0003677">
    <property type="term" value="F:DNA binding"/>
    <property type="evidence" value="ECO:0007669"/>
    <property type="project" value="UniProtKB-UniRule"/>
</dbReference>
<dbReference type="PANTHER" id="PTHR24339">
    <property type="entry name" value="HOMEOBOX PROTEIN EMX-RELATED"/>
    <property type="match status" value="1"/>
</dbReference>
<feature type="region of interest" description="Disordered" evidence="7">
    <location>
        <begin position="68"/>
        <end position="88"/>
    </location>
</feature>
<keyword evidence="3 5" id="KW-0371">Homeobox</keyword>
<accession>A0ABD2VXZ8</accession>
<dbReference type="AlphaFoldDB" id="A0ABD2VXZ8"/>
<evidence type="ECO:0000313" key="9">
    <source>
        <dbReference type="EMBL" id="KAL3385121.1"/>
    </source>
</evidence>
<evidence type="ECO:0000256" key="2">
    <source>
        <dbReference type="ARBA" id="ARBA00023125"/>
    </source>
</evidence>
<evidence type="ECO:0000313" key="10">
    <source>
        <dbReference type="Proteomes" id="UP001627154"/>
    </source>
</evidence>
<evidence type="ECO:0000259" key="8">
    <source>
        <dbReference type="PROSITE" id="PS50071"/>
    </source>
</evidence>
<comment type="subcellular location">
    <subcellularLocation>
        <location evidence="1 5 6">Nucleus</location>
    </subcellularLocation>
</comment>
<organism evidence="9 10">
    <name type="scientific">Trichogramma kaykai</name>
    <dbReference type="NCBI Taxonomy" id="54128"/>
    <lineage>
        <taxon>Eukaryota</taxon>
        <taxon>Metazoa</taxon>
        <taxon>Ecdysozoa</taxon>
        <taxon>Arthropoda</taxon>
        <taxon>Hexapoda</taxon>
        <taxon>Insecta</taxon>
        <taxon>Pterygota</taxon>
        <taxon>Neoptera</taxon>
        <taxon>Endopterygota</taxon>
        <taxon>Hymenoptera</taxon>
        <taxon>Apocrita</taxon>
        <taxon>Proctotrupomorpha</taxon>
        <taxon>Chalcidoidea</taxon>
        <taxon>Trichogrammatidae</taxon>
        <taxon>Trichogramma</taxon>
    </lineage>
</organism>
<dbReference type="EMBL" id="JBJJXI010000159">
    <property type="protein sequence ID" value="KAL3385121.1"/>
    <property type="molecule type" value="Genomic_DNA"/>
</dbReference>
<dbReference type="CDD" id="cd00086">
    <property type="entry name" value="homeodomain"/>
    <property type="match status" value="1"/>
</dbReference>
<dbReference type="SUPFAM" id="SSF46689">
    <property type="entry name" value="Homeodomain-like"/>
    <property type="match status" value="1"/>
</dbReference>
<sequence length="323" mass="36878">MEQDKQTISKQVTMGASELTNKVSFSIERLLAPSDTTRQRETSYHCDADEDAHRRFATHRILRDCNDCSEVNNSSEEDTRRTSNQSNLSMNAAEESDFHESELTMPGCCSTSPEPEINFGNHGIEFSNFQMRNYGANSTSALELSDRDLPERSSSATSDDDRKKRPRTAFTAAQIKSLEAEFERNKYLSVAKRLQLSKALKLTETQIKIWFQNRRTKWKRKYTNDVELLAQQYYSSLGIHAPRPMFVGDRLWFFNYPNHVQPSTSILPSHFSTIASSANVPSTLPVIQPLPSNLSNGPHVFQNNSTSQAAYNITRRLDYRHQH</sequence>
<dbReference type="PRINTS" id="PR00024">
    <property type="entry name" value="HOMEOBOX"/>
</dbReference>
<dbReference type="InterPro" id="IPR020479">
    <property type="entry name" value="HD_metazoa"/>
</dbReference>
<evidence type="ECO:0000256" key="7">
    <source>
        <dbReference type="SAM" id="MobiDB-lite"/>
    </source>
</evidence>
<evidence type="ECO:0000256" key="5">
    <source>
        <dbReference type="PROSITE-ProRule" id="PRU00108"/>
    </source>
</evidence>
<dbReference type="Gene3D" id="1.10.10.60">
    <property type="entry name" value="Homeodomain-like"/>
    <property type="match status" value="1"/>
</dbReference>
<evidence type="ECO:0000256" key="1">
    <source>
        <dbReference type="ARBA" id="ARBA00004123"/>
    </source>
</evidence>
<proteinExistence type="predicted"/>
<protein>
    <recommendedName>
        <fullName evidence="8">Homeobox domain-containing protein</fullName>
    </recommendedName>
</protein>
<gene>
    <name evidence="9" type="ORF">TKK_019130</name>
</gene>
<dbReference type="Proteomes" id="UP001627154">
    <property type="component" value="Unassembled WGS sequence"/>
</dbReference>
<evidence type="ECO:0000256" key="3">
    <source>
        <dbReference type="ARBA" id="ARBA00023155"/>
    </source>
</evidence>
<dbReference type="PROSITE" id="PS00027">
    <property type="entry name" value="HOMEOBOX_1"/>
    <property type="match status" value="1"/>
</dbReference>
<dbReference type="InterPro" id="IPR009057">
    <property type="entry name" value="Homeodomain-like_sf"/>
</dbReference>
<feature type="domain" description="Homeobox" evidence="8">
    <location>
        <begin position="161"/>
        <end position="221"/>
    </location>
</feature>
<keyword evidence="10" id="KW-1185">Reference proteome</keyword>
<evidence type="ECO:0000256" key="6">
    <source>
        <dbReference type="RuleBase" id="RU000682"/>
    </source>
</evidence>
<dbReference type="InterPro" id="IPR050877">
    <property type="entry name" value="EMX-VAX-Noto_Homeobox_TFs"/>
</dbReference>
<keyword evidence="2 5" id="KW-0238">DNA-binding</keyword>
<dbReference type="InterPro" id="IPR017970">
    <property type="entry name" value="Homeobox_CS"/>
</dbReference>
<dbReference type="PANTHER" id="PTHR24339:SF30">
    <property type="entry name" value="LATERAL MUSCLES SCARCER, ISOFORM B"/>
    <property type="match status" value="1"/>
</dbReference>
<keyword evidence="4 5" id="KW-0539">Nucleus</keyword>
<dbReference type="GO" id="GO:0005634">
    <property type="term" value="C:nucleus"/>
    <property type="evidence" value="ECO:0007669"/>
    <property type="project" value="UniProtKB-SubCell"/>
</dbReference>
<name>A0ABD2VXZ8_9HYME</name>
<dbReference type="PROSITE" id="PS50071">
    <property type="entry name" value="HOMEOBOX_2"/>
    <property type="match status" value="1"/>
</dbReference>
<dbReference type="SMART" id="SM00389">
    <property type="entry name" value="HOX"/>
    <property type="match status" value="1"/>
</dbReference>
<reference evidence="9 10" key="1">
    <citation type="journal article" date="2024" name="bioRxiv">
        <title>A reference genome for Trichogramma kaykai: A tiny desert-dwelling parasitoid wasp with competing sex-ratio distorters.</title>
        <authorList>
            <person name="Culotta J."/>
            <person name="Lindsey A.R."/>
        </authorList>
    </citation>
    <scope>NUCLEOTIDE SEQUENCE [LARGE SCALE GENOMIC DNA]</scope>
    <source>
        <strain evidence="9 10">KSX58</strain>
    </source>
</reference>
<dbReference type="InterPro" id="IPR001356">
    <property type="entry name" value="HD"/>
</dbReference>
<feature type="region of interest" description="Disordered" evidence="7">
    <location>
        <begin position="140"/>
        <end position="167"/>
    </location>
</feature>
<feature type="DNA-binding region" description="Homeobox" evidence="5">
    <location>
        <begin position="163"/>
        <end position="222"/>
    </location>
</feature>
<comment type="caution">
    <text evidence="9">The sequence shown here is derived from an EMBL/GenBank/DDBJ whole genome shotgun (WGS) entry which is preliminary data.</text>
</comment>
<dbReference type="Pfam" id="PF00046">
    <property type="entry name" value="Homeodomain"/>
    <property type="match status" value="1"/>
</dbReference>